<dbReference type="Gene3D" id="3.40.190.10">
    <property type="entry name" value="Periplasmic binding protein-like II"/>
    <property type="match status" value="1"/>
</dbReference>
<dbReference type="Pfam" id="PF04069">
    <property type="entry name" value="OpuAC"/>
    <property type="match status" value="1"/>
</dbReference>
<dbReference type="Proteomes" id="UP001059773">
    <property type="component" value="Chromosome"/>
</dbReference>
<name>A0ABY5JL82_9BACI</name>
<evidence type="ECO:0000256" key="2">
    <source>
        <dbReference type="ARBA" id="ARBA00022448"/>
    </source>
</evidence>
<protein>
    <submittedName>
        <fullName evidence="6">Glycine/betaine ABC transporter substrate-binding protein</fullName>
    </submittedName>
</protein>
<dbReference type="Gene3D" id="3.40.190.100">
    <property type="entry name" value="Glycine betaine-binding periplasmic protein, domain 2"/>
    <property type="match status" value="1"/>
</dbReference>
<dbReference type="RefSeq" id="WP_256706491.1">
    <property type="nucleotide sequence ID" value="NZ_CP101914.1"/>
</dbReference>
<evidence type="ECO:0000256" key="3">
    <source>
        <dbReference type="ARBA" id="ARBA00022475"/>
    </source>
</evidence>
<organism evidence="6 7">
    <name type="scientific">Oceanobacillus jeddahense</name>
    <dbReference type="NCBI Taxonomy" id="1462527"/>
    <lineage>
        <taxon>Bacteria</taxon>
        <taxon>Bacillati</taxon>
        <taxon>Bacillota</taxon>
        <taxon>Bacilli</taxon>
        <taxon>Bacillales</taxon>
        <taxon>Bacillaceae</taxon>
        <taxon>Oceanobacillus</taxon>
    </lineage>
</organism>
<keyword evidence="2" id="KW-0813">Transport</keyword>
<dbReference type="SUPFAM" id="SSF53850">
    <property type="entry name" value="Periplasmic binding protein-like II"/>
    <property type="match status" value="1"/>
</dbReference>
<keyword evidence="4" id="KW-0472">Membrane</keyword>
<keyword evidence="3" id="KW-1003">Cell membrane</keyword>
<proteinExistence type="predicted"/>
<dbReference type="InterPro" id="IPR007210">
    <property type="entry name" value="ABC_Gly_betaine_transp_sub-bd"/>
</dbReference>
<dbReference type="PANTHER" id="PTHR47737">
    <property type="entry name" value="GLYCINE BETAINE/PROLINE BETAINE TRANSPORT SYSTEM PERMEASE PROTEIN PROW"/>
    <property type="match status" value="1"/>
</dbReference>
<accession>A0ABY5JL82</accession>
<evidence type="ECO:0000313" key="7">
    <source>
        <dbReference type="Proteomes" id="UP001059773"/>
    </source>
</evidence>
<comment type="subcellular location">
    <subcellularLocation>
        <location evidence="1">Cell membrane</location>
    </subcellularLocation>
</comment>
<reference evidence="6" key="1">
    <citation type="submission" date="2022-07" db="EMBL/GenBank/DDBJ databases">
        <title>FELIX.</title>
        <authorList>
            <person name="Wan K.H."/>
            <person name="Park S."/>
            <person name="Lawrence Q."/>
            <person name="Eichenberger J.P."/>
            <person name="Booth B.W."/>
            <person name="Piaggio A.J."/>
            <person name="Chandler J.C."/>
            <person name="Franklin A.B."/>
            <person name="Celniker S.E."/>
        </authorList>
    </citation>
    <scope>NUCLEOTIDE SEQUENCE</scope>
    <source>
        <strain evidence="6">QA-1986 374</strain>
    </source>
</reference>
<dbReference type="PANTHER" id="PTHR47737:SF1">
    <property type="entry name" value="GLYCINE BETAINE_PROLINE BETAINE TRANSPORT SYSTEM PERMEASE PROTEIN PROW"/>
    <property type="match status" value="1"/>
</dbReference>
<keyword evidence="7" id="KW-1185">Reference proteome</keyword>
<evidence type="ECO:0000313" key="6">
    <source>
        <dbReference type="EMBL" id="UUI01070.1"/>
    </source>
</evidence>
<feature type="domain" description="ABC-type glycine betaine transport system substrate-binding" evidence="5">
    <location>
        <begin position="30"/>
        <end position="272"/>
    </location>
</feature>
<evidence type="ECO:0000256" key="4">
    <source>
        <dbReference type="ARBA" id="ARBA00023136"/>
    </source>
</evidence>
<gene>
    <name evidence="6" type="ORF">NP439_13425</name>
</gene>
<evidence type="ECO:0000259" key="5">
    <source>
        <dbReference type="Pfam" id="PF04069"/>
    </source>
</evidence>
<sequence>MIITVLLLLIGLYGCGATDNDDGNNKEDRELVLGSTTWTSTIPPTEIVKEILEGMGYDIEIKEANIGAIYAGLATGEIDIYMDSWYPQQTQYLEEYSDTIEQLSPIYEDADAGMVVPNYMEGINDVEDLIGNEDMLNNEVIAIEDGDPAMDELQELIDAYDLDLELVNSSEGAMIAAAKTSIDENEPILLYGWRPHTMFNDMGLKILTNEEHPEYFNGSSVHPIVNEDVKKKAPDVHKFLGDLTISIDDMEDMIIKTDNGENSEDVAQEWLDNNPEWLNNN</sequence>
<evidence type="ECO:0000256" key="1">
    <source>
        <dbReference type="ARBA" id="ARBA00004236"/>
    </source>
</evidence>
<dbReference type="EMBL" id="CP101914">
    <property type="protein sequence ID" value="UUI01070.1"/>
    <property type="molecule type" value="Genomic_DNA"/>
</dbReference>